<dbReference type="Pfam" id="PF07963">
    <property type="entry name" value="N_methyl"/>
    <property type="match status" value="1"/>
</dbReference>
<name>A0ABS1DU99_RUBGE</name>
<accession>A0ABS1DU99</accession>
<dbReference type="PROSITE" id="PS00409">
    <property type="entry name" value="PROKAR_NTER_METHYL"/>
    <property type="match status" value="1"/>
</dbReference>
<evidence type="ECO:0000313" key="1">
    <source>
        <dbReference type="EMBL" id="MBK1713604.1"/>
    </source>
</evidence>
<dbReference type="InterPro" id="IPR012902">
    <property type="entry name" value="N_methyl_site"/>
</dbReference>
<reference evidence="1" key="1">
    <citation type="submission" date="2017-08" db="EMBL/GenBank/DDBJ databases">
        <authorList>
            <person name="Imhoff J.F."/>
            <person name="Rahn T."/>
            <person name="Kuenzel S."/>
            <person name="Neulinger S.C."/>
        </authorList>
    </citation>
    <scope>NUCLEOTIDE SEQUENCE</scope>
    <source>
        <strain evidence="1">IM 151</strain>
    </source>
</reference>
<reference evidence="1" key="2">
    <citation type="journal article" date="2020" name="Microorganisms">
        <title>Osmotic Adaptation and Compatible Solute Biosynthesis of Phototrophic Bacteria as Revealed from Genome Analyses.</title>
        <authorList>
            <person name="Imhoff J.F."/>
            <person name="Rahn T."/>
            <person name="Kunzel S."/>
            <person name="Keller A."/>
            <person name="Neulinger S.C."/>
        </authorList>
    </citation>
    <scope>NUCLEOTIDE SEQUENCE</scope>
    <source>
        <strain evidence="1">IM 151</strain>
    </source>
</reference>
<dbReference type="EMBL" id="NRRU01000042">
    <property type="protein sequence ID" value="MBK1713604.1"/>
    <property type="molecule type" value="Genomic_DNA"/>
</dbReference>
<proteinExistence type="predicted"/>
<protein>
    <recommendedName>
        <fullName evidence="3">Prepilin-type N-terminal cleavage/methylation domain-containing protein</fullName>
    </recommendedName>
</protein>
<keyword evidence="2" id="KW-1185">Reference proteome</keyword>
<sequence length="157" mass="16351">MVKAAAAPARRRQRGLTLVEMMIALALMAMLALMVAQLGSSWTDNARLTRVQALFQQAYDSTKSAALQNHLARARGEGAASLCLAAGSFSVVLGDDCSAHPIWSFAHDAGAGVELADGSSCIALDSAGIAVPATDCSTDLRYSITTGSAHVENQSFH</sequence>
<evidence type="ECO:0000313" key="2">
    <source>
        <dbReference type="Proteomes" id="UP001041814"/>
    </source>
</evidence>
<organism evidence="1 2">
    <name type="scientific">Rubrivivax gelatinosus</name>
    <name type="common">Rhodocyclus gelatinosus</name>
    <name type="synonym">Rhodopseudomonas gelatinosa</name>
    <dbReference type="NCBI Taxonomy" id="28068"/>
    <lineage>
        <taxon>Bacteria</taxon>
        <taxon>Pseudomonadati</taxon>
        <taxon>Pseudomonadota</taxon>
        <taxon>Betaproteobacteria</taxon>
        <taxon>Burkholderiales</taxon>
        <taxon>Sphaerotilaceae</taxon>
        <taxon>Rubrivivax</taxon>
    </lineage>
</organism>
<dbReference type="SUPFAM" id="SSF54523">
    <property type="entry name" value="Pili subunits"/>
    <property type="match status" value="1"/>
</dbReference>
<dbReference type="Proteomes" id="UP001041814">
    <property type="component" value="Unassembled WGS sequence"/>
</dbReference>
<dbReference type="NCBIfam" id="TIGR02532">
    <property type="entry name" value="IV_pilin_GFxxxE"/>
    <property type="match status" value="1"/>
</dbReference>
<comment type="caution">
    <text evidence="1">The sequence shown here is derived from an EMBL/GenBank/DDBJ whole genome shotgun (WGS) entry which is preliminary data.</text>
</comment>
<dbReference type="InterPro" id="IPR045584">
    <property type="entry name" value="Pilin-like"/>
</dbReference>
<gene>
    <name evidence="1" type="ORF">CKO43_12525</name>
</gene>
<evidence type="ECO:0008006" key="3">
    <source>
        <dbReference type="Google" id="ProtNLM"/>
    </source>
</evidence>